<dbReference type="EMBL" id="BARV01042961">
    <property type="protein sequence ID" value="GAI52524.1"/>
    <property type="molecule type" value="Genomic_DNA"/>
</dbReference>
<accession>X1RAB6</accession>
<gene>
    <name evidence="1" type="ORF">S06H3_64355</name>
</gene>
<sequence length="31" mass="3505">GKVYSFEYLGGQMVLWKLPSGAVDLFEIVEE</sequence>
<dbReference type="AlphaFoldDB" id="X1RAB6"/>
<evidence type="ECO:0000313" key="1">
    <source>
        <dbReference type="EMBL" id="GAI52524.1"/>
    </source>
</evidence>
<organism evidence="1">
    <name type="scientific">marine sediment metagenome</name>
    <dbReference type="NCBI Taxonomy" id="412755"/>
    <lineage>
        <taxon>unclassified sequences</taxon>
        <taxon>metagenomes</taxon>
        <taxon>ecological metagenomes</taxon>
    </lineage>
</organism>
<proteinExistence type="predicted"/>
<reference evidence="1" key="1">
    <citation type="journal article" date="2014" name="Front. Microbiol.">
        <title>High frequency of phylogenetically diverse reductive dehalogenase-homologous genes in deep subseafloor sedimentary metagenomes.</title>
        <authorList>
            <person name="Kawai M."/>
            <person name="Futagami T."/>
            <person name="Toyoda A."/>
            <person name="Takaki Y."/>
            <person name="Nishi S."/>
            <person name="Hori S."/>
            <person name="Arai W."/>
            <person name="Tsubouchi T."/>
            <person name="Morono Y."/>
            <person name="Uchiyama I."/>
            <person name="Ito T."/>
            <person name="Fujiyama A."/>
            <person name="Inagaki F."/>
            <person name="Takami H."/>
        </authorList>
    </citation>
    <scope>NUCLEOTIDE SEQUENCE</scope>
    <source>
        <strain evidence="1">Expedition CK06-06</strain>
    </source>
</reference>
<protein>
    <submittedName>
        <fullName evidence="1">Uncharacterized protein</fullName>
    </submittedName>
</protein>
<comment type="caution">
    <text evidence="1">The sequence shown here is derived from an EMBL/GenBank/DDBJ whole genome shotgun (WGS) entry which is preliminary data.</text>
</comment>
<name>X1RAB6_9ZZZZ</name>
<feature type="non-terminal residue" evidence="1">
    <location>
        <position position="1"/>
    </location>
</feature>